<keyword evidence="7" id="KW-0418">Kinase</keyword>
<dbReference type="OrthoDB" id="9121563at2"/>
<keyword evidence="4" id="KW-0597">Phosphoprotein</keyword>
<dbReference type="InterPro" id="IPR050428">
    <property type="entry name" value="TCS_sensor_his_kinase"/>
</dbReference>
<dbReference type="InterPro" id="IPR036097">
    <property type="entry name" value="HisK_dim/P_sf"/>
</dbReference>
<dbReference type="STRING" id="1458275.AZ34_11100"/>
<dbReference type="EMBL" id="JEMG01000001">
    <property type="protein sequence ID" value="EYC52883.1"/>
    <property type="molecule type" value="Genomic_DNA"/>
</dbReference>
<feature type="transmembrane region" description="Helical" evidence="10">
    <location>
        <begin position="12"/>
        <end position="28"/>
    </location>
</feature>
<dbReference type="InterPro" id="IPR003594">
    <property type="entry name" value="HATPase_dom"/>
</dbReference>
<keyword evidence="10" id="KW-0472">Membrane</keyword>
<dbReference type="eggNOG" id="COG4191">
    <property type="taxonomic scope" value="Bacteria"/>
</dbReference>
<dbReference type="AlphaFoldDB" id="A0A016XNT7"/>
<evidence type="ECO:0000256" key="6">
    <source>
        <dbReference type="ARBA" id="ARBA00022692"/>
    </source>
</evidence>
<dbReference type="InterPro" id="IPR003660">
    <property type="entry name" value="HAMP_dom"/>
</dbReference>
<evidence type="ECO:0000256" key="7">
    <source>
        <dbReference type="ARBA" id="ARBA00022777"/>
    </source>
</evidence>
<dbReference type="InterPro" id="IPR036890">
    <property type="entry name" value="HATPase_C_sf"/>
</dbReference>
<evidence type="ECO:0000256" key="5">
    <source>
        <dbReference type="ARBA" id="ARBA00022679"/>
    </source>
</evidence>
<keyword evidence="6 10" id="KW-0812">Transmembrane</keyword>
<evidence type="ECO:0000259" key="12">
    <source>
        <dbReference type="PROSITE" id="PS50885"/>
    </source>
</evidence>
<comment type="catalytic activity">
    <reaction evidence="1">
        <text>ATP + protein L-histidine = ADP + protein N-phospho-L-histidine.</text>
        <dbReference type="EC" id="2.7.13.3"/>
    </reaction>
</comment>
<evidence type="ECO:0000256" key="1">
    <source>
        <dbReference type="ARBA" id="ARBA00000085"/>
    </source>
</evidence>
<protein>
    <recommendedName>
        <fullName evidence="3">histidine kinase</fullName>
        <ecNumber evidence="3">2.7.13.3</ecNumber>
    </recommendedName>
</protein>
<dbReference type="CDD" id="cd00075">
    <property type="entry name" value="HATPase"/>
    <property type="match status" value="1"/>
</dbReference>
<dbReference type="Pfam" id="PF00512">
    <property type="entry name" value="HisKA"/>
    <property type="match status" value="1"/>
</dbReference>
<dbReference type="SUPFAM" id="SSF55874">
    <property type="entry name" value="ATPase domain of HSP90 chaperone/DNA topoisomerase II/histidine kinase"/>
    <property type="match status" value="1"/>
</dbReference>
<dbReference type="Gene3D" id="6.10.340.10">
    <property type="match status" value="1"/>
</dbReference>
<accession>A0A016XNT7</accession>
<proteinExistence type="predicted"/>
<dbReference type="SMART" id="SM00388">
    <property type="entry name" value="HisKA"/>
    <property type="match status" value="1"/>
</dbReference>
<dbReference type="PROSITE" id="PS50885">
    <property type="entry name" value="HAMP"/>
    <property type="match status" value="1"/>
</dbReference>
<dbReference type="Gene3D" id="1.10.287.130">
    <property type="match status" value="1"/>
</dbReference>
<reference evidence="13 14" key="1">
    <citation type="submission" date="2014-02" db="EMBL/GenBank/DDBJ databases">
        <title>Draft Genome of Hylemonella gracilis isolated from the Niagara River.</title>
        <authorList>
            <person name="Pawlowski D.R."/>
            <person name="Koudelka G.B."/>
        </authorList>
    </citation>
    <scope>NUCLEOTIDE SEQUENCE [LARGE SCALE GENOMIC DNA]</scope>
    <source>
        <strain evidence="13 14">Niagara R</strain>
    </source>
</reference>
<dbReference type="SMART" id="SM00387">
    <property type="entry name" value="HATPase_c"/>
    <property type="match status" value="1"/>
</dbReference>
<evidence type="ECO:0000256" key="3">
    <source>
        <dbReference type="ARBA" id="ARBA00012438"/>
    </source>
</evidence>
<gene>
    <name evidence="13" type="ORF">AZ34_11100</name>
</gene>
<dbReference type="InterPro" id="IPR003661">
    <property type="entry name" value="HisK_dim/P_dom"/>
</dbReference>
<feature type="domain" description="HAMP" evidence="12">
    <location>
        <begin position="159"/>
        <end position="212"/>
    </location>
</feature>
<name>A0A016XNT7_9BURK</name>
<dbReference type="SMART" id="SM00304">
    <property type="entry name" value="HAMP"/>
    <property type="match status" value="1"/>
</dbReference>
<keyword evidence="9" id="KW-0902">Two-component regulatory system</keyword>
<comment type="subcellular location">
    <subcellularLocation>
        <location evidence="2">Membrane</location>
    </subcellularLocation>
</comment>
<evidence type="ECO:0000256" key="4">
    <source>
        <dbReference type="ARBA" id="ARBA00022553"/>
    </source>
</evidence>
<dbReference type="GO" id="GO:0005886">
    <property type="term" value="C:plasma membrane"/>
    <property type="evidence" value="ECO:0007669"/>
    <property type="project" value="TreeGrafter"/>
</dbReference>
<dbReference type="InterPro" id="IPR005467">
    <property type="entry name" value="His_kinase_dom"/>
</dbReference>
<evidence type="ECO:0000313" key="14">
    <source>
        <dbReference type="Proteomes" id="UP000023268"/>
    </source>
</evidence>
<dbReference type="SUPFAM" id="SSF47384">
    <property type="entry name" value="Homodimeric domain of signal transducing histidine kinase"/>
    <property type="match status" value="1"/>
</dbReference>
<evidence type="ECO:0000256" key="2">
    <source>
        <dbReference type="ARBA" id="ARBA00004370"/>
    </source>
</evidence>
<dbReference type="PANTHER" id="PTHR45436">
    <property type="entry name" value="SENSOR HISTIDINE KINASE YKOH"/>
    <property type="match status" value="1"/>
</dbReference>
<dbReference type="RefSeq" id="WP_035608005.1">
    <property type="nucleotide sequence ID" value="NZ_JEMG01000001.1"/>
</dbReference>
<comment type="caution">
    <text evidence="13">The sequence shown here is derived from an EMBL/GenBank/DDBJ whole genome shotgun (WGS) entry which is preliminary data.</text>
</comment>
<evidence type="ECO:0000256" key="8">
    <source>
        <dbReference type="ARBA" id="ARBA00022989"/>
    </source>
</evidence>
<dbReference type="PANTHER" id="PTHR45436:SF16">
    <property type="entry name" value="HISTIDINE KINASE"/>
    <property type="match status" value="1"/>
</dbReference>
<dbReference type="GO" id="GO:0000155">
    <property type="term" value="F:phosphorelay sensor kinase activity"/>
    <property type="evidence" value="ECO:0007669"/>
    <property type="project" value="InterPro"/>
</dbReference>
<feature type="domain" description="Histidine kinase" evidence="11">
    <location>
        <begin position="220"/>
        <end position="424"/>
    </location>
</feature>
<evidence type="ECO:0000256" key="10">
    <source>
        <dbReference type="SAM" id="Phobius"/>
    </source>
</evidence>
<evidence type="ECO:0000259" key="11">
    <source>
        <dbReference type="PROSITE" id="PS50109"/>
    </source>
</evidence>
<organism evidence="13 14">
    <name type="scientific">Hylemonella gracilis str. Niagara R</name>
    <dbReference type="NCBI Taxonomy" id="1458275"/>
    <lineage>
        <taxon>Bacteria</taxon>
        <taxon>Pseudomonadati</taxon>
        <taxon>Pseudomonadota</taxon>
        <taxon>Betaproteobacteria</taxon>
        <taxon>Burkholderiales</taxon>
        <taxon>Comamonadaceae</taxon>
        <taxon>Hylemonella</taxon>
    </lineage>
</organism>
<feature type="transmembrane region" description="Helical" evidence="10">
    <location>
        <begin position="136"/>
        <end position="158"/>
    </location>
</feature>
<dbReference type="EC" id="2.7.13.3" evidence="3"/>
<keyword evidence="5" id="KW-0808">Transferase</keyword>
<evidence type="ECO:0000256" key="9">
    <source>
        <dbReference type="ARBA" id="ARBA00023012"/>
    </source>
</evidence>
<dbReference type="Gene3D" id="3.30.565.10">
    <property type="entry name" value="Histidine kinase-like ATPase, C-terminal domain"/>
    <property type="match status" value="1"/>
</dbReference>
<evidence type="ECO:0000313" key="13">
    <source>
        <dbReference type="EMBL" id="EYC52883.1"/>
    </source>
</evidence>
<keyword evidence="8 10" id="KW-1133">Transmembrane helix</keyword>
<dbReference type="CDD" id="cd00082">
    <property type="entry name" value="HisKA"/>
    <property type="match status" value="1"/>
</dbReference>
<sequence length="425" mass="48351">MKLSLAMRIQRAFFIIMAVVVLASYFMFDRIYEQTEDLVMQAEMRKQRDGFLSELDNPEYSEWRQDADLMIFLGQGQAQSRLPPEVRGYPVPFLAEIETAEKEQVVMIERVTHPPGVLYMVRDTSAVEALDDELELWLTLAIALVMLGIGFALARVSVKKILRPFERLTSQLQAFDPKISVPRLPQDYAERELQEIASSFNRFFDKLEEHVAREKAFVRLASHELRTPLAVISGALDVIAKRGNVSAEDRKTFNRIRKSTEDMKSDVEMLLKLARGENESVPLIEVPLRELAELVISDLEDERPDWSGRTVLAATPDARVKADESLLRVLLRNLIQNALRHTEGPVEVVLNGKAIHVRDVGGGMPAHEQARLRSQELRGMPSQSESGSGLLLIRLICERLSWRLHLDRSDGQGTRISVFYRHEPT</sequence>
<dbReference type="Proteomes" id="UP000023268">
    <property type="component" value="Unassembled WGS sequence"/>
</dbReference>
<dbReference type="PROSITE" id="PS50109">
    <property type="entry name" value="HIS_KIN"/>
    <property type="match status" value="1"/>
</dbReference>
<dbReference type="Pfam" id="PF02518">
    <property type="entry name" value="HATPase_c"/>
    <property type="match status" value="1"/>
</dbReference>